<comment type="caution">
    <text evidence="1">The sequence shown here is derived from an EMBL/GenBank/DDBJ whole genome shotgun (WGS) entry which is preliminary data.</text>
</comment>
<dbReference type="AlphaFoldDB" id="A0A242KYC7"/>
<dbReference type="EMBL" id="NGMS01000001">
    <property type="protein sequence ID" value="OTP26955.1"/>
    <property type="molecule type" value="Genomic_DNA"/>
</dbReference>
<organism evidence="1 2">
    <name type="scientific">Enterococcus mundtii</name>
    <dbReference type="NCBI Taxonomy" id="53346"/>
    <lineage>
        <taxon>Bacteria</taxon>
        <taxon>Bacillati</taxon>
        <taxon>Bacillota</taxon>
        <taxon>Bacilli</taxon>
        <taxon>Lactobacillales</taxon>
        <taxon>Enterococcaceae</taxon>
        <taxon>Enterococcus</taxon>
    </lineage>
</organism>
<protein>
    <submittedName>
        <fullName evidence="1">Uncharacterized protein</fullName>
    </submittedName>
</protein>
<sequence length="79" mass="9193">MTTNFFPVKVYSLNYRLYSSQCKVDFARSFGENPPVTLYAVLNLNEVRNSQLQLSIYDVSIEKFTTLDQANDRCNELMK</sequence>
<gene>
    <name evidence="1" type="ORF">A5802_000689</name>
</gene>
<name>A0A242KYC7_ENTMU</name>
<evidence type="ECO:0000313" key="1">
    <source>
        <dbReference type="EMBL" id="OTP26955.1"/>
    </source>
</evidence>
<dbReference type="Proteomes" id="UP000195024">
    <property type="component" value="Unassembled WGS sequence"/>
</dbReference>
<reference evidence="1 2" key="1">
    <citation type="submission" date="2017-05" db="EMBL/GenBank/DDBJ databases">
        <title>The Genome Sequence of Enterococcus mundtii 6B1_DIV0119.</title>
        <authorList>
            <consortium name="The Broad Institute Genomics Platform"/>
            <consortium name="The Broad Institute Genomic Center for Infectious Diseases"/>
            <person name="Earl A."/>
            <person name="Manson A."/>
            <person name="Schwartman J."/>
            <person name="Gilmore M."/>
            <person name="Abouelleil A."/>
            <person name="Cao P."/>
            <person name="Chapman S."/>
            <person name="Cusick C."/>
            <person name="Shea T."/>
            <person name="Young S."/>
            <person name="Neafsey D."/>
            <person name="Nusbaum C."/>
            <person name="Birren B."/>
        </authorList>
    </citation>
    <scope>NUCLEOTIDE SEQUENCE [LARGE SCALE GENOMIC DNA]</scope>
    <source>
        <strain evidence="1 2">6B1_DIV0119</strain>
    </source>
</reference>
<accession>A0A242KYC7</accession>
<evidence type="ECO:0000313" key="2">
    <source>
        <dbReference type="Proteomes" id="UP000195024"/>
    </source>
</evidence>
<proteinExistence type="predicted"/>